<dbReference type="EMBL" id="DUZY01000001">
    <property type="protein sequence ID" value="DAD23823.1"/>
    <property type="molecule type" value="Genomic_DNA"/>
</dbReference>
<evidence type="ECO:0000313" key="3">
    <source>
        <dbReference type="Proteomes" id="UP000607653"/>
    </source>
</evidence>
<organism evidence="2 3">
    <name type="scientific">Nelumbo nucifera</name>
    <name type="common">Sacred lotus</name>
    <dbReference type="NCBI Taxonomy" id="4432"/>
    <lineage>
        <taxon>Eukaryota</taxon>
        <taxon>Viridiplantae</taxon>
        <taxon>Streptophyta</taxon>
        <taxon>Embryophyta</taxon>
        <taxon>Tracheophyta</taxon>
        <taxon>Spermatophyta</taxon>
        <taxon>Magnoliopsida</taxon>
        <taxon>Proteales</taxon>
        <taxon>Nelumbonaceae</taxon>
        <taxon>Nelumbo</taxon>
    </lineage>
</organism>
<reference evidence="2 3" key="1">
    <citation type="journal article" date="2020" name="Mol. Biol. Evol.">
        <title>Distinct Expression and Methylation Patterns for Genes with Different Fates following a Single Whole-Genome Duplication in Flowering Plants.</title>
        <authorList>
            <person name="Shi T."/>
            <person name="Rahmani R.S."/>
            <person name="Gugger P.F."/>
            <person name="Wang M."/>
            <person name="Li H."/>
            <person name="Zhang Y."/>
            <person name="Li Z."/>
            <person name="Wang Q."/>
            <person name="Van de Peer Y."/>
            <person name="Marchal K."/>
            <person name="Chen J."/>
        </authorList>
    </citation>
    <scope>NUCLEOTIDE SEQUENCE [LARGE SCALE GENOMIC DNA]</scope>
    <source>
        <tissue evidence="2">Leaf</tissue>
    </source>
</reference>
<comment type="caution">
    <text evidence="2">The sequence shown here is derived from an EMBL/GenBank/DDBJ whole genome shotgun (WGS) entry which is preliminary data.</text>
</comment>
<name>A0A822XVP8_NELNU</name>
<protein>
    <recommendedName>
        <fullName evidence="4">Transmembrane protein</fullName>
    </recommendedName>
</protein>
<keyword evidence="3" id="KW-1185">Reference proteome</keyword>
<keyword evidence="1" id="KW-0812">Transmembrane</keyword>
<keyword evidence="1" id="KW-0472">Membrane</keyword>
<sequence length="99" mass="10798">MNLPQRRCSSSLMVVLFVVMIPFVAFSVAVCTVGGKSSSGFFSLSTASAEGTENVKPFAYKKKEVENEEDEALSISFSFNVSFSPPLMRPNKTGLYSNQ</sequence>
<gene>
    <name evidence="2" type="ORF">HUJ06_025286</name>
</gene>
<accession>A0A822XVP8</accession>
<evidence type="ECO:0008006" key="4">
    <source>
        <dbReference type="Google" id="ProtNLM"/>
    </source>
</evidence>
<keyword evidence="1" id="KW-1133">Transmembrane helix</keyword>
<evidence type="ECO:0000313" key="2">
    <source>
        <dbReference type="EMBL" id="DAD23823.1"/>
    </source>
</evidence>
<evidence type="ECO:0000256" key="1">
    <source>
        <dbReference type="SAM" id="Phobius"/>
    </source>
</evidence>
<dbReference type="Proteomes" id="UP000607653">
    <property type="component" value="Unassembled WGS sequence"/>
</dbReference>
<dbReference type="AlphaFoldDB" id="A0A822XVP8"/>
<feature type="transmembrane region" description="Helical" evidence="1">
    <location>
        <begin position="12"/>
        <end position="35"/>
    </location>
</feature>
<proteinExistence type="predicted"/>